<feature type="domain" description="DUF4485" evidence="2">
    <location>
        <begin position="37"/>
        <end position="105"/>
    </location>
</feature>
<dbReference type="InterPro" id="IPR027831">
    <property type="entry name" value="DUF4485"/>
</dbReference>
<feature type="region of interest" description="Disordered" evidence="1">
    <location>
        <begin position="1"/>
        <end position="36"/>
    </location>
</feature>
<dbReference type="Pfam" id="PF14846">
    <property type="entry name" value="DUF4485"/>
    <property type="match status" value="1"/>
</dbReference>
<evidence type="ECO:0000313" key="4">
    <source>
        <dbReference type="Proteomes" id="UP001107558"/>
    </source>
</evidence>
<reference evidence="3" key="1">
    <citation type="submission" date="2021-03" db="EMBL/GenBank/DDBJ databases">
        <title>Chromosome level genome of the anhydrobiotic midge Polypedilum vanderplanki.</title>
        <authorList>
            <person name="Yoshida Y."/>
            <person name="Kikawada T."/>
            <person name="Gusev O."/>
        </authorList>
    </citation>
    <scope>NUCLEOTIDE SEQUENCE</scope>
    <source>
        <strain evidence="3">NIAS01</strain>
        <tissue evidence="3">Whole body or cell culture</tissue>
    </source>
</reference>
<feature type="compositionally biased region" description="Basic and acidic residues" evidence="1">
    <location>
        <begin position="24"/>
        <end position="36"/>
    </location>
</feature>
<evidence type="ECO:0000313" key="3">
    <source>
        <dbReference type="EMBL" id="KAG5683601.1"/>
    </source>
</evidence>
<organism evidence="3 4">
    <name type="scientific">Polypedilum vanderplanki</name>
    <name type="common">Sleeping chironomid midge</name>
    <dbReference type="NCBI Taxonomy" id="319348"/>
    <lineage>
        <taxon>Eukaryota</taxon>
        <taxon>Metazoa</taxon>
        <taxon>Ecdysozoa</taxon>
        <taxon>Arthropoda</taxon>
        <taxon>Hexapoda</taxon>
        <taxon>Insecta</taxon>
        <taxon>Pterygota</taxon>
        <taxon>Neoptera</taxon>
        <taxon>Endopterygota</taxon>
        <taxon>Diptera</taxon>
        <taxon>Nematocera</taxon>
        <taxon>Chironomoidea</taxon>
        <taxon>Chironomidae</taxon>
        <taxon>Chironominae</taxon>
        <taxon>Polypedilum</taxon>
        <taxon>Polypedilum</taxon>
    </lineage>
</organism>
<keyword evidence="4" id="KW-1185">Reference proteome</keyword>
<protein>
    <recommendedName>
        <fullName evidence="2">DUF4485 domain-containing protein</fullName>
    </recommendedName>
</protein>
<name>A0A9J6CMZ4_POLVA</name>
<dbReference type="EMBL" id="JADBJN010000001">
    <property type="protein sequence ID" value="KAG5683601.1"/>
    <property type="molecule type" value="Genomic_DNA"/>
</dbReference>
<gene>
    <name evidence="3" type="ORF">PVAND_012874</name>
</gene>
<sequence>MSKVQRPKAASKLQKSNTAARKSINKEKTKQNDDKSNEVFESNIEIVTALLSTVPYKYSDTVRKWISKLFDPSIKIQIRNSYLAFLLFQMQNMKISDPFDKIPPNVLEDPAKMMAPAKWKTISQEAEKDLQERYKEHILPHLLPSFRKDFKTPTDFLSDQPEPSSNGIITYGGCFSNHFLH</sequence>
<dbReference type="OrthoDB" id="6629291at2759"/>
<comment type="caution">
    <text evidence="3">The sequence shown here is derived from an EMBL/GenBank/DDBJ whole genome shotgun (WGS) entry which is preliminary data.</text>
</comment>
<proteinExistence type="predicted"/>
<accession>A0A9J6CMZ4</accession>
<dbReference type="Proteomes" id="UP001107558">
    <property type="component" value="Chromosome 1"/>
</dbReference>
<evidence type="ECO:0000259" key="2">
    <source>
        <dbReference type="Pfam" id="PF14846"/>
    </source>
</evidence>
<evidence type="ECO:0000256" key="1">
    <source>
        <dbReference type="SAM" id="MobiDB-lite"/>
    </source>
</evidence>
<dbReference type="AlphaFoldDB" id="A0A9J6CMZ4"/>